<evidence type="ECO:0000259" key="5">
    <source>
        <dbReference type="PROSITE" id="PS50931"/>
    </source>
</evidence>
<feature type="domain" description="HTH lysR-type" evidence="5">
    <location>
        <begin position="11"/>
        <end position="61"/>
    </location>
</feature>
<evidence type="ECO:0000313" key="6">
    <source>
        <dbReference type="EMBL" id="UWX72509.1"/>
    </source>
</evidence>
<dbReference type="PROSITE" id="PS50931">
    <property type="entry name" value="HTH_LYSR"/>
    <property type="match status" value="1"/>
</dbReference>
<dbReference type="InterPro" id="IPR000847">
    <property type="entry name" value="LysR_HTH_N"/>
</dbReference>
<sequence length="308" mass="34622">MNSVEADEIGALLAVLETGSFTAAGRQLGRDSSVISRRLKALETRLGTRLVERSTRRLSPTDAGMRLRERVQEAMQLIRSGEEEARLLSASPIGLLRVSLPAGFGRRWIARRLPEFLARYPALEVEADFSDRFVDLIAERFDAGVRIGRLEDNRLVARHVTSMRRLLCASPAYLEANPPIRHPRDLLQHPCIGFTPMASHPVWHLSRQGKRHAVRTRSRLATNDIDAMTHAALQGAGVAYCADWIVANELREKRLVEVLPSWEVAGDEAMYVVRASAQYTPAKVRAFIDWMAQEFEHPSWTTATHKRG</sequence>
<dbReference type="CDD" id="cd08422">
    <property type="entry name" value="PBP2_CrgA_like"/>
    <property type="match status" value="1"/>
</dbReference>
<dbReference type="Pfam" id="PF03466">
    <property type="entry name" value="LysR_substrate"/>
    <property type="match status" value="1"/>
</dbReference>
<dbReference type="GO" id="GO:0006351">
    <property type="term" value="P:DNA-templated transcription"/>
    <property type="evidence" value="ECO:0007669"/>
    <property type="project" value="TreeGrafter"/>
</dbReference>
<dbReference type="Gene3D" id="3.40.190.290">
    <property type="match status" value="1"/>
</dbReference>
<keyword evidence="4" id="KW-0804">Transcription</keyword>
<evidence type="ECO:0000313" key="7">
    <source>
        <dbReference type="Proteomes" id="UP001059745"/>
    </source>
</evidence>
<dbReference type="InterPro" id="IPR036390">
    <property type="entry name" value="WH_DNA-bd_sf"/>
</dbReference>
<dbReference type="Pfam" id="PF00126">
    <property type="entry name" value="HTH_1"/>
    <property type="match status" value="1"/>
</dbReference>
<protein>
    <submittedName>
        <fullName evidence="6">LysR family transcriptional regulator</fullName>
    </submittedName>
</protein>
<evidence type="ECO:0000256" key="4">
    <source>
        <dbReference type="ARBA" id="ARBA00023163"/>
    </source>
</evidence>
<proteinExistence type="inferred from homology"/>
<organism evidence="6 7">
    <name type="scientific">Burkholderia gladioli</name>
    <name type="common">Pseudomonas marginata</name>
    <name type="synonym">Phytomonas marginata</name>
    <dbReference type="NCBI Taxonomy" id="28095"/>
    <lineage>
        <taxon>Bacteria</taxon>
        <taxon>Pseudomonadati</taxon>
        <taxon>Pseudomonadota</taxon>
        <taxon>Betaproteobacteria</taxon>
        <taxon>Burkholderiales</taxon>
        <taxon>Burkholderiaceae</taxon>
        <taxon>Burkholderia</taxon>
    </lineage>
</organism>
<dbReference type="Gene3D" id="1.10.10.10">
    <property type="entry name" value="Winged helix-like DNA-binding domain superfamily/Winged helix DNA-binding domain"/>
    <property type="match status" value="1"/>
</dbReference>
<evidence type="ECO:0000256" key="2">
    <source>
        <dbReference type="ARBA" id="ARBA00023015"/>
    </source>
</evidence>
<dbReference type="GeneID" id="66461474"/>
<dbReference type="PANTHER" id="PTHR30537:SF5">
    <property type="entry name" value="HTH-TYPE TRANSCRIPTIONAL ACTIVATOR TTDR-RELATED"/>
    <property type="match status" value="1"/>
</dbReference>
<keyword evidence="3" id="KW-0238">DNA-binding</keyword>
<reference evidence="6" key="1">
    <citation type="submission" date="2022-09" db="EMBL/GenBank/DDBJ databases">
        <title>Genomic of Burkholderia gladioli.</title>
        <authorList>
            <person name="Wu H."/>
        </authorList>
    </citation>
    <scope>NUCLEOTIDE SEQUENCE</scope>
    <source>
        <strain evidence="6">ZN-S4</strain>
    </source>
</reference>
<dbReference type="InterPro" id="IPR005119">
    <property type="entry name" value="LysR_subst-bd"/>
</dbReference>
<dbReference type="EMBL" id="CP104215">
    <property type="protein sequence ID" value="UWX72509.1"/>
    <property type="molecule type" value="Genomic_DNA"/>
</dbReference>
<evidence type="ECO:0000256" key="1">
    <source>
        <dbReference type="ARBA" id="ARBA00009437"/>
    </source>
</evidence>
<keyword evidence="2" id="KW-0805">Transcription regulation</keyword>
<comment type="similarity">
    <text evidence="1">Belongs to the LysR transcriptional regulatory family.</text>
</comment>
<dbReference type="SUPFAM" id="SSF53850">
    <property type="entry name" value="Periplasmic binding protein-like II"/>
    <property type="match status" value="1"/>
</dbReference>
<accession>A0AB38TYD3</accession>
<dbReference type="InterPro" id="IPR036388">
    <property type="entry name" value="WH-like_DNA-bd_sf"/>
</dbReference>
<gene>
    <name evidence="6" type="ORF">NYZ96_29220</name>
</gene>
<dbReference type="GO" id="GO:0043565">
    <property type="term" value="F:sequence-specific DNA binding"/>
    <property type="evidence" value="ECO:0007669"/>
    <property type="project" value="TreeGrafter"/>
</dbReference>
<dbReference type="RefSeq" id="WP_046580366.1">
    <property type="nucleotide sequence ID" value="NZ_CADEPT010000008.1"/>
</dbReference>
<dbReference type="FunFam" id="3.40.190.290:FF:000001">
    <property type="entry name" value="Transcriptional regulator, LysR family"/>
    <property type="match status" value="1"/>
</dbReference>
<name>A0AB38TYD3_BURGA</name>
<dbReference type="Proteomes" id="UP001059745">
    <property type="component" value="Chromosome 2"/>
</dbReference>
<dbReference type="SUPFAM" id="SSF46785">
    <property type="entry name" value="Winged helix' DNA-binding domain"/>
    <property type="match status" value="1"/>
</dbReference>
<dbReference type="PANTHER" id="PTHR30537">
    <property type="entry name" value="HTH-TYPE TRANSCRIPTIONAL REGULATOR"/>
    <property type="match status" value="1"/>
</dbReference>
<dbReference type="InterPro" id="IPR058163">
    <property type="entry name" value="LysR-type_TF_proteobact-type"/>
</dbReference>
<dbReference type="AlphaFoldDB" id="A0AB38TYD3"/>
<dbReference type="GO" id="GO:0003700">
    <property type="term" value="F:DNA-binding transcription factor activity"/>
    <property type="evidence" value="ECO:0007669"/>
    <property type="project" value="InterPro"/>
</dbReference>
<evidence type="ECO:0000256" key="3">
    <source>
        <dbReference type="ARBA" id="ARBA00023125"/>
    </source>
</evidence>